<dbReference type="EMBL" id="CP078077">
    <property type="protein sequence ID" value="UPL13696.1"/>
    <property type="molecule type" value="Genomic_DNA"/>
</dbReference>
<organism evidence="2 3">
    <name type="scientific">Microbacterium galbinum</name>
    <dbReference type="NCBI Taxonomy" id="2851646"/>
    <lineage>
        <taxon>Bacteria</taxon>
        <taxon>Bacillati</taxon>
        <taxon>Actinomycetota</taxon>
        <taxon>Actinomycetes</taxon>
        <taxon>Micrococcales</taxon>
        <taxon>Microbacteriaceae</taxon>
        <taxon>Microbacterium</taxon>
    </lineage>
</organism>
<proteinExistence type="predicted"/>
<keyword evidence="1" id="KW-0472">Membrane</keyword>
<keyword evidence="1" id="KW-0812">Transmembrane</keyword>
<evidence type="ECO:0000256" key="1">
    <source>
        <dbReference type="SAM" id="Phobius"/>
    </source>
</evidence>
<keyword evidence="1" id="KW-1133">Transmembrane helix</keyword>
<sequence length="388" mass="42116">MAYQNPDAVAAGAPPWHLPAPQPRPTSGGIRGFVWALWPVMSWLLPVFFVFHGFLGGGGWGTLILMFTSPIFIPAMGLLGMLPRFILRKRGHTTTPAPLVWLLFVNWWAWVAFTITMQDAGDSGPLETLLGSLVPARLSSTYEQGIFVGAVVIAALSWLAVLLLGIAQPPPRPGAPTRGGAWDAVSWNAAFLVPALLVGAVALGVQVTALQTDAAGDTVAQVEALPIAAQADRAEANYTLTQQKLSEVREMIAEDDWRVRDENGGWVRGPAFASSYGACGGSDAECYVFEVGFALETAPTGFDSYDGAWDSRLSELGWMPSERGYGWTDADGFTLEVDQRQNVDRLVVAIESPSWWGDTYDIRQELGEADEDLGLGLTYRFDEWPPLR</sequence>
<feature type="transmembrane region" description="Helical" evidence="1">
    <location>
        <begin position="146"/>
        <end position="166"/>
    </location>
</feature>
<feature type="transmembrane region" description="Helical" evidence="1">
    <location>
        <begin position="99"/>
        <end position="117"/>
    </location>
</feature>
<dbReference type="Proteomes" id="UP000831963">
    <property type="component" value="Chromosome"/>
</dbReference>
<dbReference type="RefSeq" id="WP_247956920.1">
    <property type="nucleotide sequence ID" value="NZ_CP078077.1"/>
</dbReference>
<name>A0ABY4ILS3_9MICO</name>
<keyword evidence="3" id="KW-1185">Reference proteome</keyword>
<feature type="transmembrane region" description="Helical" evidence="1">
    <location>
        <begin position="33"/>
        <end position="54"/>
    </location>
</feature>
<evidence type="ECO:0000313" key="2">
    <source>
        <dbReference type="EMBL" id="UPL13696.1"/>
    </source>
</evidence>
<gene>
    <name evidence="2" type="ORF">KV396_04100</name>
</gene>
<accession>A0ABY4ILS3</accession>
<protein>
    <submittedName>
        <fullName evidence="2">Uncharacterized protein</fullName>
    </submittedName>
</protein>
<feature type="transmembrane region" description="Helical" evidence="1">
    <location>
        <begin position="187"/>
        <end position="205"/>
    </location>
</feature>
<reference evidence="2 3" key="1">
    <citation type="submission" date="2021-06" db="EMBL/GenBank/DDBJ databases">
        <title>Genome-based taxonomic framework of Microbacterium strains isolated from marine environment, the description of four new species and reclassification of four preexisting species.</title>
        <authorList>
            <person name="Lee S.D."/>
            <person name="Kim S.-M."/>
            <person name="Byeon Y.-S."/>
            <person name="Yang H.L."/>
            <person name="Kim I.S."/>
        </authorList>
    </citation>
    <scope>NUCLEOTIDE SEQUENCE [LARGE SCALE GENOMIC DNA]</scope>
    <source>
        <strain evidence="2 3">SSW1-36</strain>
    </source>
</reference>
<feature type="transmembrane region" description="Helical" evidence="1">
    <location>
        <begin position="60"/>
        <end position="87"/>
    </location>
</feature>
<evidence type="ECO:0000313" key="3">
    <source>
        <dbReference type="Proteomes" id="UP000831963"/>
    </source>
</evidence>